<dbReference type="SUPFAM" id="SSF56935">
    <property type="entry name" value="Porins"/>
    <property type="match status" value="1"/>
</dbReference>
<reference evidence="16" key="1">
    <citation type="submission" date="2022-06" db="EMBL/GenBank/DDBJ databases">
        <title>Sphingomonas sp. nov. isolated from rhizosphere soil of tomato.</title>
        <authorList>
            <person name="Dong H."/>
            <person name="Gao R."/>
        </authorList>
    </citation>
    <scope>NUCLEOTIDE SEQUENCE</scope>
    <source>
        <strain evidence="16">MMSM24</strain>
    </source>
</reference>
<dbReference type="PROSITE" id="PS52016">
    <property type="entry name" value="TONB_DEPENDENT_REC_3"/>
    <property type="match status" value="1"/>
</dbReference>
<keyword evidence="7" id="KW-0406">Ion transport</keyword>
<dbReference type="Pfam" id="PF00593">
    <property type="entry name" value="TonB_dep_Rec_b-barrel"/>
    <property type="match status" value="1"/>
</dbReference>
<evidence type="ECO:0000256" key="9">
    <source>
        <dbReference type="ARBA" id="ARBA00023136"/>
    </source>
</evidence>
<dbReference type="Gene3D" id="2.40.170.20">
    <property type="entry name" value="TonB-dependent receptor, beta-barrel domain"/>
    <property type="match status" value="1"/>
</dbReference>
<keyword evidence="10 11" id="KW-0998">Cell outer membrane</keyword>
<sequence length="809" mass="86432">MPDRFFTRLLSGIALTAFAVPAFAQEATPPHAGETTDAGGDIIVTAQKRAERLQDVPVAITAVSAEKLLDKGVTDTTNLTQVSPSLTYTQGSNPSNSTFRIRGIGTQVFGQGGESSVSTVIDGVVMARQAQGFTDLGDIQRIEVLRGPQGTLFGKNATGGVINIVTADPSQLLTGRINASIAEKGEYHVNGSVSAPINQIFAFRVSGFYNRDDGYLQNVVLNHKVNGYESYGFAGKLSADLGRLKLLASASYDHYTGTCCQSVFIRSDSPTLNTLMKPVIAGPNNIQVGSNLDVLTRTTSEIYSLKGTFDVSDKAQITSISAYQHYYFFNNQDVDNINTSTPVFAGGNGVAPFYAAFDINGGPVNLRQFSQELRIGSTGQNRFNYVVGGYYERLHLYRAFTRETVLCPASNPLNRGLAVGASCVAPVAAAGHHHAVLDSEQYAAFANVDYNLVGGLKLLAGLRAQHQSMQVTGAQDPTSPIPGALPAFSGATLTSGTSKGSDSVVTYKVGAQYEFNRHAQIYATYGTGYKGQSIGTEYNQSFNNNPVVQPETVKAIEFGFKGSTTDRKLTVALAVFDAKYRNLQVQANKSDSSTGTILFVTTNAGHAETKGVELEATLRPDDHFSVSIGAAYTYARFDANGLACPLQYQAAFVIIPVGGAQPVNSCFKQVASNGTISGAQQNVRNGILPNTPAWKININPHYEHPVGAGLDGFIDMNLAFQSKVNFALEQDPITVQPAYATIDLSIGVHPQDKGFSASVFVKNLTNQRYYTSIGHAFEATAATVTPNNLTGFLPKGAFRYVGASLGYKF</sequence>
<protein>
    <submittedName>
        <fullName evidence="16">TonB-dependent receptor</fullName>
    </submittedName>
</protein>
<evidence type="ECO:0000256" key="10">
    <source>
        <dbReference type="ARBA" id="ARBA00023237"/>
    </source>
</evidence>
<keyword evidence="16" id="KW-0675">Receptor</keyword>
<keyword evidence="2 11" id="KW-0813">Transport</keyword>
<dbReference type="InterPro" id="IPR039426">
    <property type="entry name" value="TonB-dep_rcpt-like"/>
</dbReference>
<evidence type="ECO:0000256" key="4">
    <source>
        <dbReference type="ARBA" id="ARBA00022496"/>
    </source>
</evidence>
<evidence type="ECO:0000256" key="2">
    <source>
        <dbReference type="ARBA" id="ARBA00022448"/>
    </source>
</evidence>
<evidence type="ECO:0000256" key="8">
    <source>
        <dbReference type="ARBA" id="ARBA00023077"/>
    </source>
</evidence>
<evidence type="ECO:0000256" key="11">
    <source>
        <dbReference type="PROSITE-ProRule" id="PRU01360"/>
    </source>
</evidence>
<feature type="signal peptide" evidence="13">
    <location>
        <begin position="1"/>
        <end position="24"/>
    </location>
</feature>
<comment type="subcellular location">
    <subcellularLocation>
        <location evidence="1 11">Cell outer membrane</location>
        <topology evidence="1 11">Multi-pass membrane protein</topology>
    </subcellularLocation>
</comment>
<evidence type="ECO:0000256" key="13">
    <source>
        <dbReference type="SAM" id="SignalP"/>
    </source>
</evidence>
<evidence type="ECO:0000256" key="3">
    <source>
        <dbReference type="ARBA" id="ARBA00022452"/>
    </source>
</evidence>
<comment type="caution">
    <text evidence="16">The sequence shown here is derived from an EMBL/GenBank/DDBJ whole genome shotgun (WGS) entry which is preliminary data.</text>
</comment>
<dbReference type="GO" id="GO:0006826">
    <property type="term" value="P:iron ion transport"/>
    <property type="evidence" value="ECO:0007669"/>
    <property type="project" value="UniProtKB-KW"/>
</dbReference>
<evidence type="ECO:0000259" key="15">
    <source>
        <dbReference type="Pfam" id="PF07715"/>
    </source>
</evidence>
<proteinExistence type="inferred from homology"/>
<keyword evidence="9 11" id="KW-0472">Membrane</keyword>
<feature type="chain" id="PRO_5041342514" evidence="13">
    <location>
        <begin position="25"/>
        <end position="809"/>
    </location>
</feature>
<dbReference type="GO" id="GO:0009279">
    <property type="term" value="C:cell outer membrane"/>
    <property type="evidence" value="ECO:0007669"/>
    <property type="project" value="UniProtKB-SubCell"/>
</dbReference>
<comment type="similarity">
    <text evidence="11 12">Belongs to the TonB-dependent receptor family.</text>
</comment>
<evidence type="ECO:0000256" key="1">
    <source>
        <dbReference type="ARBA" id="ARBA00004571"/>
    </source>
</evidence>
<dbReference type="CDD" id="cd01347">
    <property type="entry name" value="ligand_gated_channel"/>
    <property type="match status" value="1"/>
</dbReference>
<accession>A0AA41Z6G6</accession>
<dbReference type="InterPro" id="IPR012910">
    <property type="entry name" value="Plug_dom"/>
</dbReference>
<keyword evidence="5 11" id="KW-0812">Transmembrane</keyword>
<dbReference type="InterPro" id="IPR036942">
    <property type="entry name" value="Beta-barrel_TonB_sf"/>
</dbReference>
<dbReference type="PANTHER" id="PTHR32552">
    <property type="entry name" value="FERRICHROME IRON RECEPTOR-RELATED"/>
    <property type="match status" value="1"/>
</dbReference>
<keyword evidence="8 12" id="KW-0798">TonB box</keyword>
<dbReference type="InterPro" id="IPR000531">
    <property type="entry name" value="Beta-barrel_TonB"/>
</dbReference>
<keyword evidence="13" id="KW-0732">Signal</keyword>
<gene>
    <name evidence="16" type="ORF">NEE01_02895</name>
</gene>
<evidence type="ECO:0000313" key="17">
    <source>
        <dbReference type="Proteomes" id="UP001165565"/>
    </source>
</evidence>
<organism evidence="16 17">
    <name type="scientific">Sphingomonas lycopersici</name>
    <dbReference type="NCBI Taxonomy" id="2951807"/>
    <lineage>
        <taxon>Bacteria</taxon>
        <taxon>Pseudomonadati</taxon>
        <taxon>Pseudomonadota</taxon>
        <taxon>Alphaproteobacteria</taxon>
        <taxon>Sphingomonadales</taxon>
        <taxon>Sphingomonadaceae</taxon>
        <taxon>Sphingomonas</taxon>
    </lineage>
</organism>
<feature type="domain" description="TonB-dependent receptor-like beta-barrel" evidence="14">
    <location>
        <begin position="295"/>
        <end position="764"/>
    </location>
</feature>
<evidence type="ECO:0000256" key="5">
    <source>
        <dbReference type="ARBA" id="ARBA00022692"/>
    </source>
</evidence>
<dbReference type="PANTHER" id="PTHR32552:SF81">
    <property type="entry name" value="TONB-DEPENDENT OUTER MEMBRANE RECEPTOR"/>
    <property type="match status" value="1"/>
</dbReference>
<dbReference type="RefSeq" id="WP_265267755.1">
    <property type="nucleotide sequence ID" value="NZ_JANFAV010000001.1"/>
</dbReference>
<evidence type="ECO:0000313" key="16">
    <source>
        <dbReference type="EMBL" id="MCW6533727.1"/>
    </source>
</evidence>
<evidence type="ECO:0000256" key="6">
    <source>
        <dbReference type="ARBA" id="ARBA00023004"/>
    </source>
</evidence>
<evidence type="ECO:0000256" key="12">
    <source>
        <dbReference type="RuleBase" id="RU003357"/>
    </source>
</evidence>
<dbReference type="EMBL" id="JANFAV010000001">
    <property type="protein sequence ID" value="MCW6533727.1"/>
    <property type="molecule type" value="Genomic_DNA"/>
</dbReference>
<feature type="domain" description="TonB-dependent receptor plug" evidence="15">
    <location>
        <begin position="53"/>
        <end position="161"/>
    </location>
</feature>
<dbReference type="Proteomes" id="UP001165565">
    <property type="component" value="Unassembled WGS sequence"/>
</dbReference>
<keyword evidence="4" id="KW-0410">Iron transport</keyword>
<dbReference type="AlphaFoldDB" id="A0AA41Z6G6"/>
<keyword evidence="17" id="KW-1185">Reference proteome</keyword>
<dbReference type="Pfam" id="PF07715">
    <property type="entry name" value="Plug"/>
    <property type="match status" value="1"/>
</dbReference>
<name>A0AA41Z6G6_9SPHN</name>
<evidence type="ECO:0000256" key="7">
    <source>
        <dbReference type="ARBA" id="ARBA00023065"/>
    </source>
</evidence>
<keyword evidence="3 11" id="KW-1134">Transmembrane beta strand</keyword>
<evidence type="ECO:0000259" key="14">
    <source>
        <dbReference type="Pfam" id="PF00593"/>
    </source>
</evidence>
<keyword evidence="6" id="KW-0408">Iron</keyword>